<gene>
    <name evidence="2" type="ORF">IFR04_003321</name>
</gene>
<evidence type="ECO:0000313" key="3">
    <source>
        <dbReference type="Proteomes" id="UP000664132"/>
    </source>
</evidence>
<dbReference type="Proteomes" id="UP000664132">
    <property type="component" value="Unassembled WGS sequence"/>
</dbReference>
<name>A0A8H7WEZ5_9HELO</name>
<keyword evidence="3" id="KW-1185">Reference proteome</keyword>
<keyword evidence="1" id="KW-0175">Coiled coil</keyword>
<accession>A0A8H7WEZ5</accession>
<evidence type="ECO:0000256" key="1">
    <source>
        <dbReference type="SAM" id="Coils"/>
    </source>
</evidence>
<evidence type="ECO:0000313" key="2">
    <source>
        <dbReference type="EMBL" id="KAG4423498.1"/>
    </source>
</evidence>
<comment type="caution">
    <text evidence="2">The sequence shown here is derived from an EMBL/GenBank/DDBJ whole genome shotgun (WGS) entry which is preliminary data.</text>
</comment>
<feature type="coiled-coil region" evidence="1">
    <location>
        <begin position="15"/>
        <end position="133"/>
    </location>
</feature>
<organism evidence="2 3">
    <name type="scientific">Cadophora malorum</name>
    <dbReference type="NCBI Taxonomy" id="108018"/>
    <lineage>
        <taxon>Eukaryota</taxon>
        <taxon>Fungi</taxon>
        <taxon>Dikarya</taxon>
        <taxon>Ascomycota</taxon>
        <taxon>Pezizomycotina</taxon>
        <taxon>Leotiomycetes</taxon>
        <taxon>Helotiales</taxon>
        <taxon>Ploettnerulaceae</taxon>
        <taxon>Cadophora</taxon>
    </lineage>
</organism>
<dbReference type="AlphaFoldDB" id="A0A8H7WEZ5"/>
<dbReference type="EMBL" id="JAFJYH010000033">
    <property type="protein sequence ID" value="KAG4423498.1"/>
    <property type="molecule type" value="Genomic_DNA"/>
</dbReference>
<proteinExistence type="predicted"/>
<protein>
    <submittedName>
        <fullName evidence="2">Uncharacterized protein</fullName>
    </submittedName>
</protein>
<dbReference type="OrthoDB" id="3598763at2759"/>
<reference evidence="2" key="1">
    <citation type="submission" date="2021-02" db="EMBL/GenBank/DDBJ databases">
        <title>Genome sequence Cadophora malorum strain M34.</title>
        <authorList>
            <person name="Stefanovic E."/>
            <person name="Vu D."/>
            <person name="Scully C."/>
            <person name="Dijksterhuis J."/>
            <person name="Roader J."/>
            <person name="Houbraken J."/>
        </authorList>
    </citation>
    <scope>NUCLEOTIDE SEQUENCE</scope>
    <source>
        <strain evidence="2">M34</strain>
    </source>
</reference>
<sequence length="192" mass="22406">METQIFSFATATSVEEILTLENKQLQQDLQAQKLENSNLKAQLGNYEIKLRDLQTSHHKVTTRTATKASELEQKNFRMERLQNDLKYTRGNYEEVLDEIESAGVELTTARQEINRMDTDGKELEDRLEGEEEEPRKLRLQLELANKQFVVLFEQRERNATRIESLEHKIEVTGLNDTGKKVEGRDVERHCSR</sequence>